<dbReference type="EMBL" id="CP001016">
    <property type="protein sequence ID" value="ACB95603.1"/>
    <property type="molecule type" value="Genomic_DNA"/>
</dbReference>
<dbReference type="eggNOG" id="ENOG50331S4">
    <property type="taxonomic scope" value="Bacteria"/>
</dbReference>
<dbReference type="Pfam" id="PF11454">
    <property type="entry name" value="DUF3016"/>
    <property type="match status" value="1"/>
</dbReference>
<dbReference type="RefSeq" id="WP_012384959.1">
    <property type="nucleotide sequence ID" value="NC_010581.1"/>
</dbReference>
<evidence type="ECO:0000313" key="2">
    <source>
        <dbReference type="EMBL" id="ACB95603.1"/>
    </source>
</evidence>
<organism evidence="2 3">
    <name type="scientific">Beijerinckia indica subsp. indica (strain ATCC 9039 / DSM 1715 / NCIMB 8712)</name>
    <dbReference type="NCBI Taxonomy" id="395963"/>
    <lineage>
        <taxon>Bacteria</taxon>
        <taxon>Pseudomonadati</taxon>
        <taxon>Pseudomonadota</taxon>
        <taxon>Alphaproteobacteria</taxon>
        <taxon>Hyphomicrobiales</taxon>
        <taxon>Beijerinckiaceae</taxon>
        <taxon>Beijerinckia</taxon>
    </lineage>
</organism>
<dbReference type="OrthoDB" id="7375703at2"/>
<keyword evidence="1" id="KW-0732">Signal</keyword>
<accession>B2IF38</accession>
<dbReference type="STRING" id="395963.Bind_1980"/>
<feature type="signal peptide" evidence="1">
    <location>
        <begin position="1"/>
        <end position="23"/>
    </location>
</feature>
<keyword evidence="3" id="KW-1185">Reference proteome</keyword>
<sequence>MRLAKTLVLAALALCLAQASAIAAVKVTFVNPEHYTDLDRNRPWYQQDTLNQFQRTFEQLGATYLKPGQTLKLDVLDIDLAGYFEPWRFYGYDVRIMRDYTPPRFKVHYALEQKGRVILQADETITDLAYLMNPAGRLSSERLGYEKAMLKDWFRNRFGLMRPPPGV</sequence>
<evidence type="ECO:0000313" key="3">
    <source>
        <dbReference type="Proteomes" id="UP000001695"/>
    </source>
</evidence>
<evidence type="ECO:0000256" key="1">
    <source>
        <dbReference type="SAM" id="SignalP"/>
    </source>
</evidence>
<protein>
    <recommendedName>
        <fullName evidence="4">DUF3016 domain-containing protein</fullName>
    </recommendedName>
</protein>
<dbReference type="AlphaFoldDB" id="B2IF38"/>
<evidence type="ECO:0008006" key="4">
    <source>
        <dbReference type="Google" id="ProtNLM"/>
    </source>
</evidence>
<dbReference type="InterPro" id="IPR021557">
    <property type="entry name" value="DUF3016"/>
</dbReference>
<gene>
    <name evidence="2" type="ordered locus">Bind_1980</name>
</gene>
<dbReference type="Proteomes" id="UP000001695">
    <property type="component" value="Chromosome"/>
</dbReference>
<dbReference type="KEGG" id="bid:Bind_1980"/>
<dbReference type="HOGENOM" id="CLU_100616_1_0_5"/>
<proteinExistence type="predicted"/>
<name>B2IF38_BEII9</name>
<feature type="chain" id="PRO_5002777070" description="DUF3016 domain-containing protein" evidence="1">
    <location>
        <begin position="24"/>
        <end position="167"/>
    </location>
</feature>
<reference evidence="3" key="1">
    <citation type="submission" date="2008-03" db="EMBL/GenBank/DDBJ databases">
        <title>Complete sequence of chromosome of Beijerinckia indica subsp. indica ATCC 9039.</title>
        <authorList>
            <consortium name="US DOE Joint Genome Institute"/>
            <person name="Copeland A."/>
            <person name="Lucas S."/>
            <person name="Lapidus A."/>
            <person name="Glavina del Rio T."/>
            <person name="Dalin E."/>
            <person name="Tice H."/>
            <person name="Bruce D."/>
            <person name="Goodwin L."/>
            <person name="Pitluck S."/>
            <person name="LaButti K."/>
            <person name="Schmutz J."/>
            <person name="Larimer F."/>
            <person name="Land M."/>
            <person name="Hauser L."/>
            <person name="Kyrpides N."/>
            <person name="Mikhailova N."/>
            <person name="Dunfield P.F."/>
            <person name="Dedysh S.N."/>
            <person name="Liesack W."/>
            <person name="Saw J.H."/>
            <person name="Alam M."/>
            <person name="Chen Y."/>
            <person name="Murrell J.C."/>
            <person name="Richardson P."/>
        </authorList>
    </citation>
    <scope>NUCLEOTIDE SEQUENCE [LARGE SCALE GENOMIC DNA]</scope>
    <source>
        <strain evidence="3">ATCC 9039 / DSM 1715 / NCIMB 8712</strain>
    </source>
</reference>
<reference evidence="2 3" key="2">
    <citation type="journal article" date="2010" name="J. Bacteriol.">
        <title>Complete genome sequence of Beijerinckia indica subsp. indica.</title>
        <authorList>
            <person name="Tamas I."/>
            <person name="Dedysh S.N."/>
            <person name="Liesack W."/>
            <person name="Stott M.B."/>
            <person name="Alam M."/>
            <person name="Murrell J.C."/>
            <person name="Dunfield P.F."/>
        </authorList>
    </citation>
    <scope>NUCLEOTIDE SEQUENCE [LARGE SCALE GENOMIC DNA]</scope>
    <source>
        <strain evidence="3">ATCC 9039 / DSM 1715 / NCIMB 8712</strain>
    </source>
</reference>